<evidence type="ECO:0000313" key="1">
    <source>
        <dbReference type="EMBL" id="GCE63025.1"/>
    </source>
</evidence>
<reference evidence="2" key="1">
    <citation type="submission" date="2018-12" db="EMBL/GenBank/DDBJ databases">
        <title>Genome sequence of Microcystis aeruginosa NIES-4285.</title>
        <authorList>
            <person name="Tanabe Y."/>
        </authorList>
    </citation>
    <scope>NUCLEOTIDE SEQUENCE [LARGE SCALE GENOMIC DNA]</scope>
    <source>
        <strain evidence="2">NIES-4285</strain>
    </source>
</reference>
<accession>A0A402DLC9</accession>
<sequence length="48" mass="5570">MLKYQVSFSAIPPEQEDERYRQRLLHNLQPKAQKLGAKLILETQSDSA</sequence>
<comment type="caution">
    <text evidence="1">The sequence shown here is derived from an EMBL/GenBank/DDBJ whole genome shotgun (WGS) entry which is preliminary data.</text>
</comment>
<name>A0A402DLC9_MICAE</name>
<dbReference type="Proteomes" id="UP000289660">
    <property type="component" value="Unassembled WGS sequence"/>
</dbReference>
<dbReference type="EMBL" id="BIFY01000439">
    <property type="protein sequence ID" value="GCE63025.1"/>
    <property type="molecule type" value="Genomic_DNA"/>
</dbReference>
<dbReference type="AlphaFoldDB" id="A0A402DLC9"/>
<organism evidence="1 2">
    <name type="scientific">Microcystis aeruginosa NIES-4285</name>
    <dbReference type="NCBI Taxonomy" id="2497681"/>
    <lineage>
        <taxon>Bacteria</taxon>
        <taxon>Bacillati</taxon>
        <taxon>Cyanobacteriota</taxon>
        <taxon>Cyanophyceae</taxon>
        <taxon>Oscillatoriophycideae</taxon>
        <taxon>Chroococcales</taxon>
        <taxon>Microcystaceae</taxon>
        <taxon>Microcystis</taxon>
    </lineage>
</organism>
<gene>
    <name evidence="1" type="ORF">MiAbB_04980</name>
</gene>
<evidence type="ECO:0000313" key="2">
    <source>
        <dbReference type="Proteomes" id="UP000289660"/>
    </source>
</evidence>
<protein>
    <submittedName>
        <fullName evidence="1">Uncharacterized protein</fullName>
    </submittedName>
</protein>
<proteinExistence type="predicted"/>